<protein>
    <recommendedName>
        <fullName evidence="1">PilZ domain-containing protein</fullName>
    </recommendedName>
</protein>
<evidence type="ECO:0000259" key="1">
    <source>
        <dbReference type="Pfam" id="PF07238"/>
    </source>
</evidence>
<keyword evidence="3" id="KW-1185">Reference proteome</keyword>
<reference evidence="2 3" key="1">
    <citation type="submission" date="2020-08" db="EMBL/GenBank/DDBJ databases">
        <title>Genomic Encyclopedia of Type Strains, Phase IV (KMG-IV): sequencing the most valuable type-strain genomes for metagenomic binning, comparative biology and taxonomic classification.</title>
        <authorList>
            <person name="Goeker M."/>
        </authorList>
    </citation>
    <scope>NUCLEOTIDE SEQUENCE [LARGE SCALE GENOMIC DNA]</scope>
    <source>
        <strain evidence="2 3">DSM 29853</strain>
    </source>
</reference>
<name>A0A7W6J3U4_9HYPH</name>
<dbReference type="SUPFAM" id="SSF141371">
    <property type="entry name" value="PilZ domain-like"/>
    <property type="match status" value="1"/>
</dbReference>
<dbReference type="Proteomes" id="UP000528286">
    <property type="component" value="Unassembled WGS sequence"/>
</dbReference>
<proteinExistence type="predicted"/>
<gene>
    <name evidence="2" type="ORF">GGR23_001471</name>
</gene>
<sequence>MTTAGQAAAGGIKARKEARSEVRLFGRLKYMNAEIMCRVVNLSEQGIGLALEQPREMTPGIPVSFYGKELGHLNGTVSWYRNGTVGVRLKHTSSTYAQVASYFRFFHEDMKPMPRVLR</sequence>
<organism evidence="2 3">
    <name type="scientific">Gellertiella hungarica</name>
    <dbReference type="NCBI Taxonomy" id="1572859"/>
    <lineage>
        <taxon>Bacteria</taxon>
        <taxon>Pseudomonadati</taxon>
        <taxon>Pseudomonadota</taxon>
        <taxon>Alphaproteobacteria</taxon>
        <taxon>Hyphomicrobiales</taxon>
        <taxon>Rhizobiaceae</taxon>
        <taxon>Gellertiella</taxon>
    </lineage>
</organism>
<dbReference type="RefSeq" id="WP_183365528.1">
    <property type="nucleotide sequence ID" value="NZ_JACIEZ010000002.1"/>
</dbReference>
<dbReference type="EMBL" id="JACIEZ010000002">
    <property type="protein sequence ID" value="MBB4064294.1"/>
    <property type="molecule type" value="Genomic_DNA"/>
</dbReference>
<dbReference type="GO" id="GO:0035438">
    <property type="term" value="F:cyclic-di-GMP binding"/>
    <property type="evidence" value="ECO:0007669"/>
    <property type="project" value="InterPro"/>
</dbReference>
<feature type="domain" description="PilZ" evidence="1">
    <location>
        <begin position="15"/>
        <end position="95"/>
    </location>
</feature>
<comment type="caution">
    <text evidence="2">The sequence shown here is derived from an EMBL/GenBank/DDBJ whole genome shotgun (WGS) entry which is preliminary data.</text>
</comment>
<evidence type="ECO:0000313" key="3">
    <source>
        <dbReference type="Proteomes" id="UP000528286"/>
    </source>
</evidence>
<dbReference type="AlphaFoldDB" id="A0A7W6J3U4"/>
<evidence type="ECO:0000313" key="2">
    <source>
        <dbReference type="EMBL" id="MBB4064294.1"/>
    </source>
</evidence>
<dbReference type="Gene3D" id="2.40.10.220">
    <property type="entry name" value="predicted glycosyltransferase like domains"/>
    <property type="match status" value="1"/>
</dbReference>
<dbReference type="Pfam" id="PF07238">
    <property type="entry name" value="PilZ"/>
    <property type="match status" value="1"/>
</dbReference>
<accession>A0A7W6J3U4</accession>
<dbReference type="InterPro" id="IPR009875">
    <property type="entry name" value="PilZ_domain"/>
</dbReference>